<organism evidence="2 3">
    <name type="scientific">Scleromatobacter humisilvae</name>
    <dbReference type="NCBI Taxonomy" id="2897159"/>
    <lineage>
        <taxon>Bacteria</taxon>
        <taxon>Pseudomonadati</taxon>
        <taxon>Pseudomonadota</taxon>
        <taxon>Betaproteobacteria</taxon>
        <taxon>Burkholderiales</taxon>
        <taxon>Sphaerotilaceae</taxon>
        <taxon>Scleromatobacter</taxon>
    </lineage>
</organism>
<keyword evidence="1" id="KW-0732">Signal</keyword>
<dbReference type="EMBL" id="JAJLJH010000001">
    <property type="protein sequence ID" value="MCK9684197.1"/>
    <property type="molecule type" value="Genomic_DNA"/>
</dbReference>
<dbReference type="RefSeq" id="WP_275680231.1">
    <property type="nucleotide sequence ID" value="NZ_JAJLJH010000001.1"/>
</dbReference>
<protein>
    <submittedName>
        <fullName evidence="2">Uncharacterized protein</fullName>
    </submittedName>
</protein>
<proteinExistence type="predicted"/>
<evidence type="ECO:0000313" key="3">
    <source>
        <dbReference type="Proteomes" id="UP001139353"/>
    </source>
</evidence>
<feature type="signal peptide" evidence="1">
    <location>
        <begin position="1"/>
        <end position="18"/>
    </location>
</feature>
<accession>A0A9X2BX95</accession>
<dbReference type="Proteomes" id="UP001139353">
    <property type="component" value="Unassembled WGS sequence"/>
</dbReference>
<feature type="chain" id="PRO_5040759232" evidence="1">
    <location>
        <begin position="19"/>
        <end position="194"/>
    </location>
</feature>
<dbReference type="AlphaFoldDB" id="A0A9X2BX95"/>
<gene>
    <name evidence="2" type="ORF">LPC04_00585</name>
</gene>
<sequence>MHLIVSLALTASCTLASAAEPALILKSGHFTCPASQAAAVETMADAADLEHVKEAFVDAYMHGRCGGSLAFSVAITQVRAVRTRGGHTYRCFHELDLASGAADLGESCTLDAFVTTIAAEVAHRRGDYTVAREDAKRLEARCADGGVVIIEKRADHWDRAAVVFPRRLDPPLRAVPADRETALRDGCRGDDYVR</sequence>
<evidence type="ECO:0000256" key="1">
    <source>
        <dbReference type="SAM" id="SignalP"/>
    </source>
</evidence>
<reference evidence="2" key="1">
    <citation type="submission" date="2021-11" db="EMBL/GenBank/DDBJ databases">
        <title>BS-T2-15 a new species belonging to the Comamonadaceae family isolated from the soil of a French oak forest.</title>
        <authorList>
            <person name="Mieszkin S."/>
            <person name="Alain K."/>
        </authorList>
    </citation>
    <scope>NUCLEOTIDE SEQUENCE</scope>
    <source>
        <strain evidence="2">BS-T2-15</strain>
    </source>
</reference>
<name>A0A9X2BX95_9BURK</name>
<keyword evidence="3" id="KW-1185">Reference proteome</keyword>
<evidence type="ECO:0000313" key="2">
    <source>
        <dbReference type="EMBL" id="MCK9684197.1"/>
    </source>
</evidence>
<comment type="caution">
    <text evidence="2">The sequence shown here is derived from an EMBL/GenBank/DDBJ whole genome shotgun (WGS) entry which is preliminary data.</text>
</comment>